<sequence length="378" mass="41116">GLLRAKVFIEVNQSVPEDVRPHLKQSRASVFIKLAASSVAPSGCCVAQAAGLGPALAIKERRSVMLGSLGKAGKNSRVCGPYNFCVRLGLGLAEVDVFPAGVKKCVHGHPLGAALKTARAGLGKAISFVAQPDVHSRFEKHSDEGTGEPSRQSRVGGAFSEVVLAEDKHDRGKYFAIKCIDRHGLKGKEEALENEISVLRRLCHPNIVELRDVFDDKTHVYLVMELVTGGELFDRIVEKGSYTEKDASMLIRQVLEAVDYMHERGVPENLLFYSPSDEAKIMISDFGLSKIEGSGTMATACGTPGYVGQDNVHDRNTNIRPRSRKSLPRLGSSQCVDRQLAFFDSFPSADHCDVSNMIPALLSALVSRSRQLEDDLTL</sequence>
<feature type="region of interest" description="Disordered" evidence="1">
    <location>
        <begin position="312"/>
        <end position="331"/>
    </location>
</feature>
<keyword evidence="4" id="KW-1185">Reference proteome</keyword>
<feature type="non-terminal residue" evidence="3">
    <location>
        <position position="1"/>
    </location>
</feature>
<organism evidence="3 4">
    <name type="scientific">Batillaria attramentaria</name>
    <dbReference type="NCBI Taxonomy" id="370345"/>
    <lineage>
        <taxon>Eukaryota</taxon>
        <taxon>Metazoa</taxon>
        <taxon>Spiralia</taxon>
        <taxon>Lophotrochozoa</taxon>
        <taxon>Mollusca</taxon>
        <taxon>Gastropoda</taxon>
        <taxon>Caenogastropoda</taxon>
        <taxon>Sorbeoconcha</taxon>
        <taxon>Cerithioidea</taxon>
        <taxon>Batillariidae</taxon>
        <taxon>Batillaria</taxon>
    </lineage>
</organism>
<dbReference type="SUPFAM" id="SSF56112">
    <property type="entry name" value="Protein kinase-like (PK-like)"/>
    <property type="match status" value="1"/>
</dbReference>
<feature type="domain" description="Protein kinase" evidence="2">
    <location>
        <begin position="148"/>
        <end position="378"/>
    </location>
</feature>
<accession>A0ABD0J6C8</accession>
<dbReference type="InterPro" id="IPR011009">
    <property type="entry name" value="Kinase-like_dom_sf"/>
</dbReference>
<reference evidence="3 4" key="1">
    <citation type="journal article" date="2023" name="Sci. Data">
        <title>Genome assembly of the Korean intertidal mud-creeper Batillaria attramentaria.</title>
        <authorList>
            <person name="Patra A.K."/>
            <person name="Ho P.T."/>
            <person name="Jun S."/>
            <person name="Lee S.J."/>
            <person name="Kim Y."/>
            <person name="Won Y.J."/>
        </authorList>
    </citation>
    <scope>NUCLEOTIDE SEQUENCE [LARGE SCALE GENOMIC DNA]</scope>
    <source>
        <strain evidence="3">Wonlab-2016</strain>
    </source>
</reference>
<dbReference type="PROSITE" id="PS50011">
    <property type="entry name" value="PROTEIN_KINASE_DOM"/>
    <property type="match status" value="1"/>
</dbReference>
<dbReference type="Proteomes" id="UP001519460">
    <property type="component" value="Unassembled WGS sequence"/>
</dbReference>
<evidence type="ECO:0000313" key="4">
    <source>
        <dbReference type="Proteomes" id="UP001519460"/>
    </source>
</evidence>
<comment type="caution">
    <text evidence="3">The sequence shown here is derived from an EMBL/GenBank/DDBJ whole genome shotgun (WGS) entry which is preliminary data.</text>
</comment>
<proteinExistence type="predicted"/>
<dbReference type="EMBL" id="JACVVK020000615">
    <property type="protein sequence ID" value="KAK7462610.1"/>
    <property type="molecule type" value="Genomic_DNA"/>
</dbReference>
<gene>
    <name evidence="3" type="ORF">BaRGS_00038363</name>
</gene>
<protein>
    <recommendedName>
        <fullName evidence="2">Protein kinase domain-containing protein</fullName>
    </recommendedName>
</protein>
<evidence type="ECO:0000259" key="2">
    <source>
        <dbReference type="PROSITE" id="PS50011"/>
    </source>
</evidence>
<dbReference type="PANTHER" id="PTHR24347">
    <property type="entry name" value="SERINE/THREONINE-PROTEIN KINASE"/>
    <property type="match status" value="1"/>
</dbReference>
<dbReference type="Gene3D" id="3.30.200.20">
    <property type="entry name" value="Phosphorylase Kinase, domain 1"/>
    <property type="match status" value="1"/>
</dbReference>
<evidence type="ECO:0000256" key="1">
    <source>
        <dbReference type="SAM" id="MobiDB-lite"/>
    </source>
</evidence>
<dbReference type="Pfam" id="PF00069">
    <property type="entry name" value="Pkinase"/>
    <property type="match status" value="1"/>
</dbReference>
<dbReference type="AlphaFoldDB" id="A0ABD0J6C8"/>
<dbReference type="InterPro" id="IPR000719">
    <property type="entry name" value="Prot_kinase_dom"/>
</dbReference>
<dbReference type="Gene3D" id="1.10.510.10">
    <property type="entry name" value="Transferase(Phosphotransferase) domain 1"/>
    <property type="match status" value="1"/>
</dbReference>
<evidence type="ECO:0000313" key="3">
    <source>
        <dbReference type="EMBL" id="KAK7462610.1"/>
    </source>
</evidence>
<name>A0ABD0J6C8_9CAEN</name>